<evidence type="ECO:0000256" key="7">
    <source>
        <dbReference type="ARBA" id="ARBA00023237"/>
    </source>
</evidence>
<dbReference type="SUPFAM" id="SSF56954">
    <property type="entry name" value="Outer membrane efflux proteins (OEP)"/>
    <property type="match status" value="1"/>
</dbReference>
<proteinExistence type="inferred from homology"/>
<keyword evidence="7" id="KW-0998">Cell outer membrane</keyword>
<evidence type="ECO:0000313" key="9">
    <source>
        <dbReference type="EMBL" id="MCW3807053.1"/>
    </source>
</evidence>
<dbReference type="RefSeq" id="WP_301201079.1">
    <property type="nucleotide sequence ID" value="NZ_JAPDPI010000036.1"/>
</dbReference>
<keyword evidence="6" id="KW-0472">Membrane</keyword>
<evidence type="ECO:0000256" key="3">
    <source>
        <dbReference type="ARBA" id="ARBA00022448"/>
    </source>
</evidence>
<dbReference type="Pfam" id="PF02321">
    <property type="entry name" value="OEP"/>
    <property type="match status" value="1"/>
</dbReference>
<dbReference type="GO" id="GO:0009279">
    <property type="term" value="C:cell outer membrane"/>
    <property type="evidence" value="ECO:0007669"/>
    <property type="project" value="UniProtKB-SubCell"/>
</dbReference>
<dbReference type="PANTHER" id="PTHR30026">
    <property type="entry name" value="OUTER MEMBRANE PROTEIN TOLC"/>
    <property type="match status" value="1"/>
</dbReference>
<keyword evidence="10" id="KW-1185">Reference proteome</keyword>
<organism evidence="9 10">
    <name type="scientific">Plebeiibacterium marinum</name>
    <dbReference type="NCBI Taxonomy" id="2992111"/>
    <lineage>
        <taxon>Bacteria</taxon>
        <taxon>Pseudomonadati</taxon>
        <taxon>Bacteroidota</taxon>
        <taxon>Bacteroidia</taxon>
        <taxon>Marinilabiliales</taxon>
        <taxon>Marinilabiliaceae</taxon>
        <taxon>Plebeiibacterium</taxon>
    </lineage>
</organism>
<dbReference type="Gene3D" id="1.20.1600.10">
    <property type="entry name" value="Outer membrane efflux proteins (OEP)"/>
    <property type="match status" value="1"/>
</dbReference>
<feature type="signal peptide" evidence="8">
    <location>
        <begin position="1"/>
        <end position="21"/>
    </location>
</feature>
<comment type="similarity">
    <text evidence="2">Belongs to the outer membrane factor (OMF) (TC 1.B.17) family.</text>
</comment>
<dbReference type="EMBL" id="JAPDPI010000036">
    <property type="protein sequence ID" value="MCW3807053.1"/>
    <property type="molecule type" value="Genomic_DNA"/>
</dbReference>
<evidence type="ECO:0000256" key="4">
    <source>
        <dbReference type="ARBA" id="ARBA00022452"/>
    </source>
</evidence>
<keyword evidence="3" id="KW-0813">Transport</keyword>
<dbReference type="InterPro" id="IPR051906">
    <property type="entry name" value="TolC-like"/>
</dbReference>
<evidence type="ECO:0000256" key="2">
    <source>
        <dbReference type="ARBA" id="ARBA00007613"/>
    </source>
</evidence>
<feature type="chain" id="PRO_5042113607" evidence="8">
    <location>
        <begin position="22"/>
        <end position="453"/>
    </location>
</feature>
<keyword evidence="4" id="KW-1134">Transmembrane beta strand</keyword>
<evidence type="ECO:0000256" key="1">
    <source>
        <dbReference type="ARBA" id="ARBA00004442"/>
    </source>
</evidence>
<dbReference type="AlphaFoldDB" id="A0AAE3SKZ6"/>
<name>A0AAE3SKZ6_9BACT</name>
<protein>
    <submittedName>
        <fullName evidence="9">TolC family protein</fullName>
    </submittedName>
</protein>
<evidence type="ECO:0000256" key="5">
    <source>
        <dbReference type="ARBA" id="ARBA00022692"/>
    </source>
</evidence>
<gene>
    <name evidence="9" type="ORF">OM074_15555</name>
</gene>
<dbReference type="InterPro" id="IPR003423">
    <property type="entry name" value="OMP_efflux"/>
</dbReference>
<evidence type="ECO:0000313" key="10">
    <source>
        <dbReference type="Proteomes" id="UP001207408"/>
    </source>
</evidence>
<evidence type="ECO:0000256" key="8">
    <source>
        <dbReference type="SAM" id="SignalP"/>
    </source>
</evidence>
<accession>A0AAE3SKZ6</accession>
<keyword evidence="5" id="KW-0812">Transmembrane</keyword>
<comment type="subcellular location">
    <subcellularLocation>
        <location evidence="1">Cell outer membrane</location>
    </subcellularLocation>
</comment>
<evidence type="ECO:0000256" key="6">
    <source>
        <dbReference type="ARBA" id="ARBA00023136"/>
    </source>
</evidence>
<dbReference type="Proteomes" id="UP001207408">
    <property type="component" value="Unassembled WGS sequence"/>
</dbReference>
<keyword evidence="8" id="KW-0732">Signal</keyword>
<comment type="caution">
    <text evidence="9">The sequence shown here is derived from an EMBL/GenBank/DDBJ whole genome shotgun (WGS) entry which is preliminary data.</text>
</comment>
<sequence>MIKKIFFFQLLLSFLLLNTSAQEKYVMNLKQMLEFAKQNNYEIKKANLEKLKSDQKIKEVRGNGLPQIESTVEYKDYLKLPTMILPGELAGTPGSDLQLSFGTKYNLDAGASLSQLLFSLNYLRGLQVVKKASEIRSLQQEKAKIEMIQLLVNEYYSLMAIYKNLEIIESNLESLGQTRTKTRHLVEGGLALKTNLTRIDLNLANLQTQKDQVLAGIELQENNLKYIIGLDVNSELVVDTTNISQLFSNNELTISKKTNNDVQLENLTEIKLLNENIELNKLQIKQTRAEALPYIAAFASHTYQAQRKEFNFTDSSKDWFGVSVVGFTATIPIFSGLSNKAKVKTEKLKLLNTQDQKEHALSGLKMQFMNALMQYNTSVKNCIVQQQNIDLAKEIKDQEELKYNEGQSTLTDLLIAEQDLRSAEINYVQNFISMKQAEVDLLKSEGILEFHEF</sequence>
<dbReference type="GO" id="GO:1990281">
    <property type="term" value="C:efflux pump complex"/>
    <property type="evidence" value="ECO:0007669"/>
    <property type="project" value="TreeGrafter"/>
</dbReference>
<reference evidence="9" key="1">
    <citation type="submission" date="2022-10" db="EMBL/GenBank/DDBJ databases">
        <authorList>
            <person name="Yu W.X."/>
        </authorList>
    </citation>
    <scope>NUCLEOTIDE SEQUENCE</scope>
    <source>
        <strain evidence="9">D04</strain>
    </source>
</reference>
<dbReference type="GO" id="GO:0015562">
    <property type="term" value="F:efflux transmembrane transporter activity"/>
    <property type="evidence" value="ECO:0007669"/>
    <property type="project" value="InterPro"/>
</dbReference>
<dbReference type="PANTHER" id="PTHR30026:SF20">
    <property type="entry name" value="OUTER MEMBRANE PROTEIN TOLC"/>
    <property type="match status" value="1"/>
</dbReference>
<dbReference type="GO" id="GO:0015288">
    <property type="term" value="F:porin activity"/>
    <property type="evidence" value="ECO:0007669"/>
    <property type="project" value="TreeGrafter"/>
</dbReference>